<gene>
    <name evidence="1" type="ORF">RT717_25545</name>
</gene>
<name>A0ABZ0IPQ7_9BACT</name>
<dbReference type="CDD" id="cd11649">
    <property type="entry name" value="RsmI_like"/>
    <property type="match status" value="1"/>
</dbReference>
<keyword evidence="1" id="KW-0489">Methyltransferase</keyword>
<dbReference type="GO" id="GO:0008168">
    <property type="term" value="F:methyltransferase activity"/>
    <property type="evidence" value="ECO:0007669"/>
    <property type="project" value="UniProtKB-KW"/>
</dbReference>
<sequence>MSAGKLYLVPSPLSDNRVDLIINGQVKEIISSLNWFFAENIRTSRRFISTLNLGRPIESLHFAELNKDTEDAEVSKLMDIVTSGENAGVISEAGCPGIADPGAKIVALAHRKGVEVIPLVGPSSIFLALMGSGFSGQSFTFHGYLPIDKKAAQDKIKQMEKEVVQFGTTQIFMETPYRNNQLLEVIINTCQNHSLLCIASNITGETEFIQTKKISDWKGKHPNLHKIPTVFLLGK</sequence>
<dbReference type="PANTHER" id="PTHR46111:SF2">
    <property type="entry name" value="SAM-DEPENDENT METHYLTRANSFERASE"/>
    <property type="match status" value="1"/>
</dbReference>
<dbReference type="Gene3D" id="3.30.950.10">
    <property type="entry name" value="Methyltransferase, Cobalt-precorrin-4 Transmethylase, Domain 2"/>
    <property type="match status" value="1"/>
</dbReference>
<reference evidence="1 2" key="1">
    <citation type="journal article" date="2023" name="Microbiol. Resour. Announc.">
        <title>Complete Genome Sequence of Imperialibacter roseus strain P4T.</title>
        <authorList>
            <person name="Tizabi D.R."/>
            <person name="Bachvaroff T."/>
            <person name="Hill R.T."/>
        </authorList>
    </citation>
    <scope>NUCLEOTIDE SEQUENCE [LARGE SCALE GENOMIC DNA]</scope>
    <source>
        <strain evidence="1 2">P4T</strain>
    </source>
</reference>
<dbReference type="SUPFAM" id="SSF53790">
    <property type="entry name" value="Tetrapyrrole methylase"/>
    <property type="match status" value="1"/>
</dbReference>
<accession>A0ABZ0IPQ7</accession>
<dbReference type="InterPro" id="IPR008189">
    <property type="entry name" value="rRNA_ssu_MeTfrase_I"/>
</dbReference>
<evidence type="ECO:0000313" key="1">
    <source>
        <dbReference type="EMBL" id="WOK06444.1"/>
    </source>
</evidence>
<dbReference type="RefSeq" id="WP_317489167.1">
    <property type="nucleotide sequence ID" value="NZ_CP136051.1"/>
</dbReference>
<dbReference type="InterPro" id="IPR014777">
    <property type="entry name" value="4pyrrole_Mease_sub1"/>
</dbReference>
<dbReference type="PANTHER" id="PTHR46111">
    <property type="entry name" value="RIBOSOMAL RNA SMALL SUBUNIT METHYLTRANSFERASE I"/>
    <property type="match status" value="1"/>
</dbReference>
<keyword evidence="1" id="KW-0808">Transferase</keyword>
<dbReference type="PIRSF" id="PIRSF005917">
    <property type="entry name" value="MTase_YraL"/>
    <property type="match status" value="1"/>
</dbReference>
<proteinExistence type="predicted"/>
<evidence type="ECO:0000313" key="2">
    <source>
        <dbReference type="Proteomes" id="UP001302349"/>
    </source>
</evidence>
<dbReference type="Gene3D" id="3.40.1010.10">
    <property type="entry name" value="Cobalt-precorrin-4 Transmethylase, Domain 1"/>
    <property type="match status" value="1"/>
</dbReference>
<protein>
    <submittedName>
        <fullName evidence="1">SAM-dependent methyltransferase</fullName>
    </submittedName>
</protein>
<keyword evidence="2" id="KW-1185">Reference proteome</keyword>
<dbReference type="GO" id="GO:0032259">
    <property type="term" value="P:methylation"/>
    <property type="evidence" value="ECO:0007669"/>
    <property type="project" value="UniProtKB-KW"/>
</dbReference>
<dbReference type="InterPro" id="IPR035996">
    <property type="entry name" value="4pyrrol_Methylase_sf"/>
</dbReference>
<dbReference type="Proteomes" id="UP001302349">
    <property type="component" value="Chromosome"/>
</dbReference>
<dbReference type="EMBL" id="CP136051">
    <property type="protein sequence ID" value="WOK06444.1"/>
    <property type="molecule type" value="Genomic_DNA"/>
</dbReference>
<organism evidence="1 2">
    <name type="scientific">Imperialibacter roseus</name>
    <dbReference type="NCBI Taxonomy" id="1324217"/>
    <lineage>
        <taxon>Bacteria</taxon>
        <taxon>Pseudomonadati</taxon>
        <taxon>Bacteroidota</taxon>
        <taxon>Cytophagia</taxon>
        <taxon>Cytophagales</taxon>
        <taxon>Flammeovirgaceae</taxon>
        <taxon>Imperialibacter</taxon>
    </lineage>
</organism>
<dbReference type="InterPro" id="IPR014776">
    <property type="entry name" value="4pyrrole_Mease_sub2"/>
</dbReference>